<dbReference type="PhylomeDB" id="K4B320"/>
<evidence type="ECO:0000313" key="1">
    <source>
        <dbReference type="EnsemblPlants" id="Solyc01g108040.1.1"/>
    </source>
</evidence>
<dbReference type="eggNOG" id="KOG0446">
    <property type="taxonomic scope" value="Eukaryota"/>
</dbReference>
<dbReference type="AlphaFoldDB" id="K4B320"/>
<accession>K4B320</accession>
<keyword evidence="2" id="KW-1185">Reference proteome</keyword>
<dbReference type="EnsemblPlants" id="Solyc01g108040.1.1">
    <property type="protein sequence ID" value="Solyc01g108040.1.1"/>
    <property type="gene ID" value="Solyc01g108040.1"/>
</dbReference>
<evidence type="ECO:0000313" key="2">
    <source>
        <dbReference type="Proteomes" id="UP000004994"/>
    </source>
</evidence>
<dbReference type="Proteomes" id="UP000004994">
    <property type="component" value="Chromosome 1"/>
</dbReference>
<dbReference type="STRING" id="4081.K4B320"/>
<sequence length="101" mass="11873">MTFGWLHLNYCVNMQFLFEVLIQSQIARLMEPNFQCTRFIYDELVKMGLHKYFTSKYYNFISGNEADEMAPQQVKSSRVAAPNLWQKDGVDLEKNQPQKAV</sequence>
<dbReference type="HOGENOM" id="CLU_2296590_0_0_1"/>
<dbReference type="Gramene" id="Solyc01g108040.1.1">
    <property type="protein sequence ID" value="Solyc01g108040.1.1"/>
    <property type="gene ID" value="Solyc01g108040.1"/>
</dbReference>
<name>K4B320_SOLLC</name>
<reference evidence="1" key="2">
    <citation type="submission" date="2015-06" db="UniProtKB">
        <authorList>
            <consortium name="EnsemblPlants"/>
        </authorList>
    </citation>
    <scope>IDENTIFICATION</scope>
    <source>
        <strain evidence="1">cv. Heinz 1706</strain>
    </source>
</reference>
<dbReference type="PaxDb" id="4081-Solyc01g108040.1.1"/>
<dbReference type="InParanoid" id="K4B320"/>
<protein>
    <submittedName>
        <fullName evidence="1">Uncharacterized protein</fullName>
    </submittedName>
</protein>
<organism evidence="1">
    <name type="scientific">Solanum lycopersicum</name>
    <name type="common">Tomato</name>
    <name type="synonym">Lycopersicon esculentum</name>
    <dbReference type="NCBI Taxonomy" id="4081"/>
    <lineage>
        <taxon>Eukaryota</taxon>
        <taxon>Viridiplantae</taxon>
        <taxon>Streptophyta</taxon>
        <taxon>Embryophyta</taxon>
        <taxon>Tracheophyta</taxon>
        <taxon>Spermatophyta</taxon>
        <taxon>Magnoliopsida</taxon>
        <taxon>eudicotyledons</taxon>
        <taxon>Gunneridae</taxon>
        <taxon>Pentapetalae</taxon>
        <taxon>asterids</taxon>
        <taxon>lamiids</taxon>
        <taxon>Solanales</taxon>
        <taxon>Solanaceae</taxon>
        <taxon>Solanoideae</taxon>
        <taxon>Solaneae</taxon>
        <taxon>Solanum</taxon>
        <taxon>Solanum subgen. Lycopersicon</taxon>
    </lineage>
</organism>
<proteinExistence type="predicted"/>
<reference evidence="1" key="1">
    <citation type="journal article" date="2012" name="Nature">
        <title>The tomato genome sequence provides insights into fleshy fruit evolution.</title>
        <authorList>
            <consortium name="Tomato Genome Consortium"/>
        </authorList>
    </citation>
    <scope>NUCLEOTIDE SEQUENCE [LARGE SCALE GENOMIC DNA]</scope>
    <source>
        <strain evidence="1">cv. Heinz 1706</strain>
    </source>
</reference>